<proteinExistence type="inferred from homology"/>
<feature type="binding site" evidence="10">
    <location>
        <position position="281"/>
    </location>
    <ligand>
        <name>ATP</name>
        <dbReference type="ChEBI" id="CHEBI:30616"/>
    </ligand>
</feature>
<keyword evidence="10" id="KW-0963">Cytoplasm</keyword>
<dbReference type="InterPro" id="IPR015994">
    <property type="entry name" value="PEPCK_ATP_CS"/>
</dbReference>
<evidence type="ECO:0000256" key="2">
    <source>
        <dbReference type="ARBA" id="ARBA00006052"/>
    </source>
</evidence>
<dbReference type="HAMAP" id="MF_00453">
    <property type="entry name" value="PEPCK_ATP"/>
    <property type="match status" value="1"/>
</dbReference>
<dbReference type="GO" id="GO:0006094">
    <property type="term" value="P:gluconeogenesis"/>
    <property type="evidence" value="ECO:0007669"/>
    <property type="project" value="UniProtKB-UniRule"/>
</dbReference>
<dbReference type="Gene3D" id="3.90.228.20">
    <property type="match status" value="1"/>
</dbReference>
<comment type="function">
    <text evidence="10">Involved in the gluconeogenesis. Catalyzes the conversion of oxaloacetate (OAA) to phosphoenolpyruvate (PEP) through direct phosphoryl transfer between the nucleoside triphosphate and OAA.</text>
</comment>
<keyword evidence="4 10" id="KW-0312">Gluconeogenesis</keyword>
<dbReference type="STRING" id="276.THFILI_04560"/>
<dbReference type="Proteomes" id="UP000030364">
    <property type="component" value="Unassembled WGS sequence"/>
</dbReference>
<dbReference type="SUPFAM" id="SSF68923">
    <property type="entry name" value="PEP carboxykinase N-terminal domain"/>
    <property type="match status" value="1"/>
</dbReference>
<feature type="binding site" evidence="10">
    <location>
        <begin position="232"/>
        <end position="240"/>
    </location>
    <ligand>
        <name>ATP</name>
        <dbReference type="ChEBI" id="CHEBI:30616"/>
    </ligand>
</feature>
<dbReference type="GO" id="GO:0005524">
    <property type="term" value="F:ATP binding"/>
    <property type="evidence" value="ECO:0007669"/>
    <property type="project" value="UniProtKB-UniRule"/>
</dbReference>
<comment type="cofactor">
    <cofactor evidence="10">
        <name>Mn(2+)</name>
        <dbReference type="ChEBI" id="CHEBI:29035"/>
    </cofactor>
    <text evidence="10">Binds 1 Mn(2+) ion per subunit.</text>
</comment>
<dbReference type="CDD" id="cd00484">
    <property type="entry name" value="PEPCK_ATP"/>
    <property type="match status" value="1"/>
</dbReference>
<evidence type="ECO:0000256" key="8">
    <source>
        <dbReference type="ARBA" id="ARBA00023239"/>
    </source>
</evidence>
<evidence type="ECO:0000256" key="6">
    <source>
        <dbReference type="ARBA" id="ARBA00022793"/>
    </source>
</evidence>
<keyword evidence="7 10" id="KW-0067">ATP-binding</keyword>
<feature type="binding site" evidence="10">
    <location>
        <position position="52"/>
    </location>
    <ligand>
        <name>substrate</name>
    </ligand>
</feature>
<dbReference type="InterPro" id="IPR001272">
    <property type="entry name" value="PEP_carboxykinase_ATP"/>
</dbReference>
<gene>
    <name evidence="10" type="primary">pckA</name>
    <name evidence="11" type="ORF">THFILI_04560</name>
</gene>
<feature type="binding site" evidence="10">
    <location>
        <position position="216"/>
    </location>
    <ligand>
        <name>ATP</name>
        <dbReference type="ChEBI" id="CHEBI:30616"/>
    </ligand>
</feature>
<dbReference type="UniPathway" id="UPA00138"/>
<feature type="binding site" evidence="10">
    <location>
        <position position="319"/>
    </location>
    <ligand>
        <name>substrate</name>
    </ligand>
</feature>
<comment type="caution">
    <text evidence="10">Lacks conserved residue(s) required for the propagation of feature annotation.</text>
</comment>
<feature type="binding site" evidence="10">
    <location>
        <position position="197"/>
    </location>
    <ligand>
        <name>substrate</name>
    </ligand>
</feature>
<keyword evidence="6 10" id="KW-0210">Decarboxylase</keyword>
<evidence type="ECO:0000256" key="7">
    <source>
        <dbReference type="ARBA" id="ARBA00022840"/>
    </source>
</evidence>
<dbReference type="Pfam" id="PF01293">
    <property type="entry name" value="PEPCK_ATP"/>
    <property type="match status" value="1"/>
</dbReference>
<name>A0A0A2WS56_THEFI</name>
<dbReference type="PROSITE" id="PS00532">
    <property type="entry name" value="PEPCK_ATP"/>
    <property type="match status" value="1"/>
</dbReference>
<evidence type="ECO:0000256" key="5">
    <source>
        <dbReference type="ARBA" id="ARBA00022741"/>
    </source>
</evidence>
<feature type="binding site" evidence="10">
    <location>
        <position position="197"/>
    </location>
    <ligand>
        <name>ATP</name>
        <dbReference type="ChEBI" id="CHEBI:30616"/>
    </ligand>
</feature>
<comment type="subcellular location">
    <subcellularLocation>
        <location evidence="10">Cytoplasm</location>
    </subcellularLocation>
</comment>
<dbReference type="EMBL" id="JPSL02000038">
    <property type="protein sequence ID" value="KGQ22628.1"/>
    <property type="molecule type" value="Genomic_DNA"/>
</dbReference>
<feature type="binding site" evidence="10">
    <location>
        <position position="319"/>
    </location>
    <ligand>
        <name>ATP</name>
        <dbReference type="ChEBI" id="CHEBI:30616"/>
    </ligand>
</feature>
<comment type="caution">
    <text evidence="11">The sequence shown here is derived from an EMBL/GenBank/DDBJ whole genome shotgun (WGS) entry which is preliminary data.</text>
</comment>
<reference evidence="11 12" key="1">
    <citation type="journal article" date="2015" name="Genome Announc.">
        <title>Draft Genome Sequence of the Thermophile Thermus filiformis ATCC 43280, Producer of Carotenoid-(Di)glucoside-Branched Fatty Acid (Di)esters and Source of Hyperthermostable Enzymes of Biotechnological Interest.</title>
        <authorList>
            <person name="Mandelli F."/>
            <person name="Oliveira Ramires B."/>
            <person name="Couger M.B."/>
            <person name="Paixao D.A."/>
            <person name="Camilo C.M."/>
            <person name="Polikarpov I."/>
            <person name="Prade R."/>
            <person name="Riano-Pachon D.M."/>
            <person name="Squina F.M."/>
        </authorList>
    </citation>
    <scope>NUCLEOTIDE SEQUENCE [LARGE SCALE GENOMIC DNA]</scope>
    <source>
        <strain evidence="11 12">ATCC 43280</strain>
    </source>
</reference>
<dbReference type="SUPFAM" id="SSF53795">
    <property type="entry name" value="PEP carboxykinase-like"/>
    <property type="match status" value="1"/>
</dbReference>
<organism evidence="11 12">
    <name type="scientific">Thermus filiformis</name>
    <dbReference type="NCBI Taxonomy" id="276"/>
    <lineage>
        <taxon>Bacteria</taxon>
        <taxon>Thermotogati</taxon>
        <taxon>Deinococcota</taxon>
        <taxon>Deinococci</taxon>
        <taxon>Thermales</taxon>
        <taxon>Thermaceae</taxon>
        <taxon>Thermus</taxon>
    </lineage>
</organism>
<evidence type="ECO:0000256" key="10">
    <source>
        <dbReference type="HAMAP-Rule" id="MF_00453"/>
    </source>
</evidence>
<feature type="binding site" evidence="10">
    <location>
        <position position="191"/>
    </location>
    <ligand>
        <name>substrate</name>
    </ligand>
</feature>
<dbReference type="InterPro" id="IPR008210">
    <property type="entry name" value="PEP_carboxykinase_N"/>
</dbReference>
<dbReference type="PATRIC" id="fig|276.5.peg.529"/>
<evidence type="ECO:0000256" key="9">
    <source>
        <dbReference type="ARBA" id="ARBA00047371"/>
    </source>
</evidence>
<keyword evidence="12" id="KW-1185">Reference proteome</keyword>
<dbReference type="GO" id="GO:0005829">
    <property type="term" value="C:cytosol"/>
    <property type="evidence" value="ECO:0007669"/>
    <property type="project" value="TreeGrafter"/>
</dbReference>
<dbReference type="NCBIfam" id="NF006820">
    <property type="entry name" value="PRK09344.1-2"/>
    <property type="match status" value="1"/>
</dbReference>
<feature type="binding site" evidence="10">
    <location>
        <position position="253"/>
    </location>
    <ligand>
        <name>Mn(2+)</name>
        <dbReference type="ChEBI" id="CHEBI:29035"/>
    </ligand>
</feature>
<dbReference type="EC" id="4.1.1.49" evidence="3 10"/>
<keyword evidence="8 10" id="KW-0456">Lyase</keyword>
<dbReference type="InterPro" id="IPR013035">
    <property type="entry name" value="PEP_carboxykinase_C"/>
</dbReference>
<evidence type="ECO:0000313" key="12">
    <source>
        <dbReference type="Proteomes" id="UP000030364"/>
    </source>
</evidence>
<protein>
    <recommendedName>
        <fullName evidence="3 10">Phosphoenolpyruvate carboxykinase (ATP)</fullName>
        <shortName evidence="10">PCK</shortName>
        <shortName evidence="10">PEP carboxykinase</shortName>
        <shortName evidence="10">PEPCK</shortName>
        <ecNumber evidence="3 10">4.1.1.49</ecNumber>
    </recommendedName>
</protein>
<evidence type="ECO:0000256" key="4">
    <source>
        <dbReference type="ARBA" id="ARBA00022432"/>
    </source>
</evidence>
<keyword evidence="10" id="KW-0464">Manganese</keyword>
<dbReference type="GO" id="GO:0004612">
    <property type="term" value="F:phosphoenolpyruvate carboxykinase (ATP) activity"/>
    <property type="evidence" value="ECO:0007669"/>
    <property type="project" value="UniProtKB-UniRule"/>
</dbReference>
<dbReference type="NCBIfam" id="TIGR00224">
    <property type="entry name" value="pckA"/>
    <property type="match status" value="1"/>
</dbReference>
<dbReference type="RefSeq" id="WP_038061843.1">
    <property type="nucleotide sequence ID" value="NZ_JPSL02000038.1"/>
</dbReference>
<dbReference type="PANTHER" id="PTHR30031">
    <property type="entry name" value="PHOSPHOENOLPYRUVATE CARBOXYKINASE ATP"/>
    <property type="match status" value="1"/>
</dbReference>
<keyword evidence="10" id="KW-0479">Metal-binding</keyword>
<comment type="similarity">
    <text evidence="2 10">Belongs to the phosphoenolpyruvate carboxykinase (ATP) family.</text>
</comment>
<dbReference type="NCBIfam" id="NF006821">
    <property type="entry name" value="PRK09344.1-3"/>
    <property type="match status" value="1"/>
</dbReference>
<evidence type="ECO:0000313" key="11">
    <source>
        <dbReference type="EMBL" id="KGQ22628.1"/>
    </source>
</evidence>
<evidence type="ECO:0000256" key="3">
    <source>
        <dbReference type="ARBA" id="ARBA00012363"/>
    </source>
</evidence>
<dbReference type="PIRSF" id="PIRSF006294">
    <property type="entry name" value="PEP_crbxkin"/>
    <property type="match status" value="1"/>
</dbReference>
<dbReference type="PANTHER" id="PTHR30031:SF0">
    <property type="entry name" value="PHOSPHOENOLPYRUVATE CARBOXYKINASE (ATP)"/>
    <property type="match status" value="1"/>
</dbReference>
<comment type="pathway">
    <text evidence="1 10">Carbohydrate biosynthesis; gluconeogenesis.</text>
</comment>
<sequence>MRNLKSLGIEPKASVHWNTPSPVLVEKTLLRGEGLLAHKGPLVVDTTPYTGRSPRDKYVVEEPEVRDEIWWGEVNQPFSPEAFSALVARVTAYLSERELFVQDVYAGADKRYRLPVRVVTESPWHALFARNMFLSPRHFKDEDEVEAFVPGFTVVHAPNFLAEPERDGTRSEVFVGISFGRRLILIVGTRYAGEIKKSVFTVMNYLMPKQGVFPMHCSANVGQGGDVAIFFGLSGTGKTTLSTDPERPLIGDDEHGWSEEGVFNFEGGCYAKVIRLSPEQEPLIYRASNQFESILENVVVNPESRRVEWDDDSKTENTRSSYPLAHLENVVESGTAGHPRNIFFLSADAYGVLPPIAKLSPEQAMYYFLSGYTARVAGTERGVTEPKATFSACFGAPFLPLHPGVYARMLGEKIQRHAPSVWLVNTGWTGGPYGVGRRFPLPVTRALLQAALSGELEKAEFRQDPIFGFLVPTSVPGVPSELLFPRDTWADKAAYDEQARRLARMFEENFQKFAEGVDEAVRRAGPRVL</sequence>
<feature type="binding site" evidence="10">
    <location>
        <position position="216"/>
    </location>
    <ligand>
        <name>Mn(2+)</name>
        <dbReference type="ChEBI" id="CHEBI:29035"/>
    </ligand>
</feature>
<keyword evidence="5 10" id="KW-0547">Nucleotide-binding</keyword>
<dbReference type="Gene3D" id="2.170.8.10">
    <property type="entry name" value="Phosphoenolpyruvate Carboxykinase, domain 2"/>
    <property type="match status" value="1"/>
</dbReference>
<comment type="catalytic activity">
    <reaction evidence="9 10">
        <text>oxaloacetate + ATP = phosphoenolpyruvate + ADP + CO2</text>
        <dbReference type="Rhea" id="RHEA:18617"/>
        <dbReference type="ChEBI" id="CHEBI:16452"/>
        <dbReference type="ChEBI" id="CHEBI:16526"/>
        <dbReference type="ChEBI" id="CHEBI:30616"/>
        <dbReference type="ChEBI" id="CHEBI:58702"/>
        <dbReference type="ChEBI" id="CHEBI:456216"/>
        <dbReference type="EC" id="4.1.1.49"/>
    </reaction>
</comment>
<evidence type="ECO:0000256" key="1">
    <source>
        <dbReference type="ARBA" id="ARBA00004742"/>
    </source>
</evidence>
<dbReference type="AlphaFoldDB" id="A0A0A2WS56"/>
<dbReference type="GO" id="GO:0046872">
    <property type="term" value="F:metal ion binding"/>
    <property type="evidence" value="ECO:0007669"/>
    <property type="project" value="UniProtKB-KW"/>
</dbReference>
<accession>A0A0A2WS56</accession>
<dbReference type="Gene3D" id="3.40.449.10">
    <property type="entry name" value="Phosphoenolpyruvate Carboxykinase, domain 1"/>
    <property type="match status" value="1"/>
</dbReference>
<feature type="binding site" evidence="10">
    <location>
        <position position="444"/>
    </location>
    <ligand>
        <name>ATP</name>
        <dbReference type="ChEBI" id="CHEBI:30616"/>
    </ligand>
</feature>
<feature type="binding site" evidence="10">
    <location>
        <position position="197"/>
    </location>
    <ligand>
        <name>Mn(2+)</name>
        <dbReference type="ChEBI" id="CHEBI:29035"/>
    </ligand>
</feature>
<dbReference type="OrthoDB" id="9806325at2"/>